<dbReference type="InterPro" id="IPR016152">
    <property type="entry name" value="PTrfase/Anion_transptr"/>
</dbReference>
<dbReference type="PROSITE" id="PS51094">
    <property type="entry name" value="PTS_EIIA_TYPE_2"/>
    <property type="match status" value="1"/>
</dbReference>
<evidence type="ECO:0000259" key="15">
    <source>
        <dbReference type="PROSITE" id="PS51094"/>
    </source>
</evidence>
<evidence type="ECO:0000256" key="4">
    <source>
        <dbReference type="ARBA" id="ARBA00007837"/>
    </source>
</evidence>
<comment type="caution">
    <text evidence="17">The sequence shown here is derived from an EMBL/GenBank/DDBJ whole genome shotgun (WGS) entry which is preliminary data.</text>
</comment>
<dbReference type="SUPFAM" id="SSF47831">
    <property type="entry name" value="Enzyme I of the PEP:sugar phosphotransferase system HPr-binding (sub)domain"/>
    <property type="match status" value="1"/>
</dbReference>
<organism evidence="17 18">
    <name type="scientific">Wohlfahrtiimonas chitiniclastica</name>
    <dbReference type="NCBI Taxonomy" id="400946"/>
    <lineage>
        <taxon>Bacteria</taxon>
        <taxon>Pseudomonadati</taxon>
        <taxon>Pseudomonadota</taxon>
        <taxon>Gammaproteobacteria</taxon>
        <taxon>Cardiobacteriales</taxon>
        <taxon>Ignatzschineriaceae</taxon>
        <taxon>Wohlfahrtiimonas</taxon>
    </lineage>
</organism>
<evidence type="ECO:0000256" key="11">
    <source>
        <dbReference type="ARBA" id="ARBA00022683"/>
    </source>
</evidence>
<dbReference type="InterPro" id="IPR001020">
    <property type="entry name" value="PTS_HPr_His_P_site"/>
</dbReference>
<dbReference type="PANTHER" id="PTHR46244:SF6">
    <property type="entry name" value="PHOSPHOENOLPYRUVATE-PROTEIN PHOSPHOTRANSFERASE"/>
    <property type="match status" value="1"/>
</dbReference>
<evidence type="ECO:0000313" key="18">
    <source>
        <dbReference type="Proteomes" id="UP000680020"/>
    </source>
</evidence>
<dbReference type="GO" id="GO:0016301">
    <property type="term" value="F:kinase activity"/>
    <property type="evidence" value="ECO:0007669"/>
    <property type="project" value="UniProtKB-KW"/>
</dbReference>
<dbReference type="SUPFAM" id="SSF55804">
    <property type="entry name" value="Phoshotransferase/anion transport protein"/>
    <property type="match status" value="1"/>
</dbReference>
<dbReference type="SUPFAM" id="SSF55594">
    <property type="entry name" value="HPr-like"/>
    <property type="match status" value="1"/>
</dbReference>
<dbReference type="Pfam" id="PF00359">
    <property type="entry name" value="PTS_EIIA_2"/>
    <property type="match status" value="1"/>
</dbReference>
<feature type="domain" description="PTS EIIA type-2" evidence="15">
    <location>
        <begin position="9"/>
        <end position="149"/>
    </location>
</feature>
<dbReference type="InterPro" id="IPR000121">
    <property type="entry name" value="PEP_util_C"/>
</dbReference>
<keyword evidence="14" id="KW-0460">Magnesium</keyword>
<dbReference type="PROSITE" id="PS00370">
    <property type="entry name" value="PEP_ENZYMES_PHOS_SITE"/>
    <property type="match status" value="1"/>
</dbReference>
<dbReference type="Gene3D" id="1.10.274.10">
    <property type="entry name" value="PtsI, HPr-binding domain"/>
    <property type="match status" value="1"/>
</dbReference>
<dbReference type="PRINTS" id="PR01736">
    <property type="entry name" value="PHPHTRNFRASE"/>
</dbReference>
<evidence type="ECO:0000256" key="1">
    <source>
        <dbReference type="ARBA" id="ARBA00000683"/>
    </source>
</evidence>
<keyword evidence="11" id="KW-0598">Phosphotransferase system</keyword>
<dbReference type="InterPro" id="IPR008279">
    <property type="entry name" value="PEP-util_enz_mobile_dom"/>
</dbReference>
<dbReference type="PRINTS" id="PR00107">
    <property type="entry name" value="PHOSPHOCPHPR"/>
</dbReference>
<dbReference type="GO" id="GO:0008965">
    <property type="term" value="F:phosphoenolpyruvate-protein phosphotransferase activity"/>
    <property type="evidence" value="ECO:0007669"/>
    <property type="project" value="UniProtKB-EC"/>
</dbReference>
<reference evidence="17" key="1">
    <citation type="submission" date="2021-03" db="EMBL/GenBank/DDBJ databases">
        <title>Identification and antibiotic profiling of Wohlfahrtiimonas chitiniclastica, an underestimated human pathogen.</title>
        <authorList>
            <person name="Kopf A."/>
            <person name="Bunk B."/>
            <person name="Coldewey S."/>
            <person name="Gunzer F."/>
            <person name="Riedel T."/>
            <person name="Schroettner P."/>
        </authorList>
    </citation>
    <scope>NUCLEOTIDE SEQUENCE</scope>
    <source>
        <strain evidence="17">DSM 100917</strain>
    </source>
</reference>
<dbReference type="InterPro" id="IPR006318">
    <property type="entry name" value="PTS_EI-like"/>
</dbReference>
<dbReference type="Pfam" id="PF05524">
    <property type="entry name" value="PEP-utilisers_N"/>
    <property type="match status" value="1"/>
</dbReference>
<dbReference type="GO" id="GO:0005737">
    <property type="term" value="C:cytoplasm"/>
    <property type="evidence" value="ECO:0007669"/>
    <property type="project" value="UniProtKB-SubCell"/>
</dbReference>
<dbReference type="Gene3D" id="3.40.930.10">
    <property type="entry name" value="Mannitol-specific EII, Chain A"/>
    <property type="match status" value="1"/>
</dbReference>
<evidence type="ECO:0000256" key="8">
    <source>
        <dbReference type="ARBA" id="ARBA00022553"/>
    </source>
</evidence>
<dbReference type="PROSITE" id="PS00742">
    <property type="entry name" value="PEP_ENZYMES_2"/>
    <property type="match status" value="1"/>
</dbReference>
<dbReference type="SUPFAM" id="SSF51621">
    <property type="entry name" value="Phosphoenolpyruvate/pyruvate domain"/>
    <property type="match status" value="1"/>
</dbReference>
<keyword evidence="13" id="KW-0418">Kinase</keyword>
<keyword evidence="12" id="KW-0479">Metal-binding</keyword>
<dbReference type="PANTHER" id="PTHR46244">
    <property type="entry name" value="PHOSPHOENOLPYRUVATE-PROTEIN PHOSPHOTRANSFERASE"/>
    <property type="match status" value="1"/>
</dbReference>
<dbReference type="NCBIfam" id="TIGR01417">
    <property type="entry name" value="PTS_I_fam"/>
    <property type="match status" value="1"/>
</dbReference>
<dbReference type="RefSeq" id="WP_213403397.1">
    <property type="nucleotide sequence ID" value="NZ_JAGIBT010000004.1"/>
</dbReference>
<evidence type="ECO:0000256" key="9">
    <source>
        <dbReference type="ARBA" id="ARBA00022597"/>
    </source>
</evidence>
<comment type="subcellular location">
    <subcellularLocation>
        <location evidence="3">Cytoplasm</location>
    </subcellularLocation>
</comment>
<dbReference type="InterPro" id="IPR040442">
    <property type="entry name" value="Pyrv_kinase-like_dom_sf"/>
</dbReference>
<dbReference type="InterPro" id="IPR000032">
    <property type="entry name" value="HPr-like"/>
</dbReference>
<dbReference type="Gene3D" id="3.20.20.60">
    <property type="entry name" value="Phosphoenolpyruvate-binding domains"/>
    <property type="match status" value="1"/>
</dbReference>
<keyword evidence="6" id="KW-0813">Transport</keyword>
<dbReference type="Proteomes" id="UP000680020">
    <property type="component" value="Unassembled WGS sequence"/>
</dbReference>
<feature type="domain" description="HPr" evidence="16">
    <location>
        <begin position="163"/>
        <end position="255"/>
    </location>
</feature>
<dbReference type="InterPro" id="IPR050499">
    <property type="entry name" value="PEP-utilizing_PTS_enzyme"/>
</dbReference>
<name>A0AB35BV39_9GAMM</name>
<dbReference type="SUPFAM" id="SSF52009">
    <property type="entry name" value="Phosphohistidine domain"/>
    <property type="match status" value="1"/>
</dbReference>
<dbReference type="GO" id="GO:0046872">
    <property type="term" value="F:metal ion binding"/>
    <property type="evidence" value="ECO:0007669"/>
    <property type="project" value="UniProtKB-KW"/>
</dbReference>
<keyword evidence="7" id="KW-0963">Cytoplasm</keyword>
<dbReference type="InterPro" id="IPR002178">
    <property type="entry name" value="PTS_EIIA_type-2_dom"/>
</dbReference>
<dbReference type="Pfam" id="PF02896">
    <property type="entry name" value="PEP-utilizers_C"/>
    <property type="match status" value="1"/>
</dbReference>
<evidence type="ECO:0000256" key="3">
    <source>
        <dbReference type="ARBA" id="ARBA00004496"/>
    </source>
</evidence>
<comment type="cofactor">
    <cofactor evidence="2">
        <name>Mg(2+)</name>
        <dbReference type="ChEBI" id="CHEBI:18420"/>
    </cofactor>
</comment>
<dbReference type="Gene3D" id="3.50.30.10">
    <property type="entry name" value="Phosphohistidine domain"/>
    <property type="match status" value="1"/>
</dbReference>
<evidence type="ECO:0000256" key="10">
    <source>
        <dbReference type="ARBA" id="ARBA00022679"/>
    </source>
</evidence>
<dbReference type="CDD" id="cd00211">
    <property type="entry name" value="PTS_IIA_fru"/>
    <property type="match status" value="1"/>
</dbReference>
<dbReference type="EMBL" id="JAGIBU010000001">
    <property type="protein sequence ID" value="MBS7824065.1"/>
    <property type="molecule type" value="Genomic_DNA"/>
</dbReference>
<evidence type="ECO:0000256" key="2">
    <source>
        <dbReference type="ARBA" id="ARBA00001946"/>
    </source>
</evidence>
<evidence type="ECO:0000256" key="12">
    <source>
        <dbReference type="ARBA" id="ARBA00022723"/>
    </source>
</evidence>
<dbReference type="CDD" id="cd00367">
    <property type="entry name" value="PTS-HPr_like"/>
    <property type="match status" value="1"/>
</dbReference>
<dbReference type="AlphaFoldDB" id="A0AB35BV39"/>
<dbReference type="PROSITE" id="PS00372">
    <property type="entry name" value="PTS_EIIA_TYPE_2_HIS"/>
    <property type="match status" value="1"/>
</dbReference>
<evidence type="ECO:0000256" key="5">
    <source>
        <dbReference type="ARBA" id="ARBA00012232"/>
    </source>
</evidence>
<dbReference type="InterPro" id="IPR023151">
    <property type="entry name" value="PEP_util_CS"/>
</dbReference>
<protein>
    <recommendedName>
        <fullName evidence="5">phosphoenolpyruvate--protein phosphotransferase</fullName>
        <ecNumber evidence="5">2.7.3.9</ecNumber>
    </recommendedName>
</protein>
<proteinExistence type="inferred from homology"/>
<dbReference type="Pfam" id="PF00391">
    <property type="entry name" value="PEP-utilizers"/>
    <property type="match status" value="1"/>
</dbReference>
<evidence type="ECO:0000256" key="6">
    <source>
        <dbReference type="ARBA" id="ARBA00022448"/>
    </source>
</evidence>
<dbReference type="InterPro" id="IPR018274">
    <property type="entry name" value="PEP_util_AS"/>
</dbReference>
<sequence length="839" mass="89846">MVNSTASHVALNEQLIQLNAHPADKKAAIEAVGALLVQAGMVKNDFIHSMMQREAVSNTYLGSGVAIPHGLVEDKGLIEHDAIAVLQVPGGVEWNDGQKATLIVAIAAKSDTHITILRQLTRLLQNESLLAELSTTDQAAKIIEALTGEAAAPQSSETVKDYAHAIEWTVDYPSGLHARPASSWADSAKKLGIHIQVRHDNEVAAADNMVALLQLGLRAGDQVVISAEGDNAEALLAQFKQSIVALTAKEKEDAERAQAQMKAQNTGGWQPAENHGDALYGVTASPGFMLGKAYYLSAHEPDIVDAPVSLIEGGALLDQALNQARQRMVALIDSTTRRLGAGDAEIFKAQAALLEDTSLVSAACQLMVAGHGVAWSWHQAIEDRAEQLTQSGNPLLAERAADLRDVGQRVLGYIDPALKRTTLADLPEGEWILVASDLSPSDTALLDVNKVKGLVTEFGGPTSHTAILARTLGIPAVVAVGQGLHIIETHDEIIVDGDGAAIYVRPTATNIDAANAWIITQREKREKEEADRRKPATTTDGHTMMVAANVNRPDQVKFALAQGAEGVGLMRTEFLFLERGDTPSEDEQYETYQAMIAALDDAPLIIRALDIGGDKQVAHLKLPHEENPFLGVRGARLLLRRLDLLLPQLKAIYRAAKDGKDVSIMFPMITSVAEITALKAHCEEMRIAVDGPNIPIGIMVEVPAAALMADVLAEHVDFFSIGTNDLTQYTLAMDRQNPDLAPEADSLHPAVLRLIEKTVQGAKKHQRHVGVCGGLAGDPLGALLLMGLGVDELSMTPRDIASVKARIRQHSLADMRAMAAKAITFENAAEVRALTGDMA</sequence>
<dbReference type="Pfam" id="PF00381">
    <property type="entry name" value="PTS-HPr"/>
    <property type="match status" value="1"/>
</dbReference>
<keyword evidence="9" id="KW-0762">Sugar transport</keyword>
<dbReference type="InterPro" id="IPR015813">
    <property type="entry name" value="Pyrv/PenolPyrv_kinase-like_dom"/>
</dbReference>
<evidence type="ECO:0000256" key="7">
    <source>
        <dbReference type="ARBA" id="ARBA00022490"/>
    </source>
</evidence>
<comment type="catalytic activity">
    <reaction evidence="1">
        <text>L-histidyl-[protein] + phosphoenolpyruvate = N(pros)-phospho-L-histidyl-[protein] + pyruvate</text>
        <dbReference type="Rhea" id="RHEA:23880"/>
        <dbReference type="Rhea" id="RHEA-COMP:9745"/>
        <dbReference type="Rhea" id="RHEA-COMP:9746"/>
        <dbReference type="ChEBI" id="CHEBI:15361"/>
        <dbReference type="ChEBI" id="CHEBI:29979"/>
        <dbReference type="ChEBI" id="CHEBI:58702"/>
        <dbReference type="ChEBI" id="CHEBI:64837"/>
        <dbReference type="EC" id="2.7.3.9"/>
    </reaction>
</comment>
<dbReference type="InterPro" id="IPR036618">
    <property type="entry name" value="PtsI_HPr-bd_sf"/>
</dbReference>
<dbReference type="InterPro" id="IPR008731">
    <property type="entry name" value="PTS_EIN"/>
</dbReference>
<keyword evidence="8" id="KW-0597">Phosphoprotein</keyword>
<dbReference type="PROSITE" id="PS00369">
    <property type="entry name" value="PTS_HPR_HIS"/>
    <property type="match status" value="1"/>
</dbReference>
<evidence type="ECO:0000256" key="13">
    <source>
        <dbReference type="ARBA" id="ARBA00022777"/>
    </source>
</evidence>
<keyword evidence="10 17" id="KW-0808">Transferase</keyword>
<dbReference type="Gene3D" id="3.30.1340.10">
    <property type="entry name" value="HPr-like"/>
    <property type="match status" value="1"/>
</dbReference>
<evidence type="ECO:0000256" key="14">
    <source>
        <dbReference type="ARBA" id="ARBA00022842"/>
    </source>
</evidence>
<dbReference type="GO" id="GO:0009401">
    <property type="term" value="P:phosphoenolpyruvate-dependent sugar phosphotransferase system"/>
    <property type="evidence" value="ECO:0007669"/>
    <property type="project" value="UniProtKB-KW"/>
</dbReference>
<accession>A0AB35BV39</accession>
<dbReference type="PROSITE" id="PS51350">
    <property type="entry name" value="PTS_HPR_DOM"/>
    <property type="match status" value="1"/>
</dbReference>
<evidence type="ECO:0000259" key="16">
    <source>
        <dbReference type="PROSITE" id="PS51350"/>
    </source>
</evidence>
<evidence type="ECO:0000313" key="17">
    <source>
        <dbReference type="EMBL" id="MBS7824065.1"/>
    </source>
</evidence>
<dbReference type="EC" id="2.7.3.9" evidence="5"/>
<dbReference type="InterPro" id="IPR036637">
    <property type="entry name" value="Phosphohistidine_dom_sf"/>
</dbReference>
<dbReference type="InterPro" id="IPR035895">
    <property type="entry name" value="HPr-like_sf"/>
</dbReference>
<comment type="similarity">
    <text evidence="4">Belongs to the PEP-utilizing enzyme family.</text>
</comment>
<gene>
    <name evidence="17" type="primary">ptsP</name>
    <name evidence="17" type="ORF">J7561_02460</name>
</gene>